<dbReference type="OrthoDB" id="2830113at2759"/>
<proteinExistence type="predicted"/>
<dbReference type="Proteomes" id="UP000772434">
    <property type="component" value="Unassembled WGS sequence"/>
</dbReference>
<comment type="caution">
    <text evidence="1">The sequence shown here is derived from an EMBL/GenBank/DDBJ whole genome shotgun (WGS) entry which is preliminary data.</text>
</comment>
<dbReference type="InterPro" id="IPR009959">
    <property type="entry name" value="Cyclase_SnoaL-like"/>
</dbReference>
<dbReference type="GO" id="GO:0030638">
    <property type="term" value="P:polyketide metabolic process"/>
    <property type="evidence" value="ECO:0007669"/>
    <property type="project" value="InterPro"/>
</dbReference>
<dbReference type="Gene3D" id="3.10.450.50">
    <property type="match status" value="1"/>
</dbReference>
<reference evidence="1" key="1">
    <citation type="submission" date="2020-11" db="EMBL/GenBank/DDBJ databases">
        <authorList>
            <consortium name="DOE Joint Genome Institute"/>
            <person name="Ahrendt S."/>
            <person name="Riley R."/>
            <person name="Andreopoulos W."/>
            <person name="Labutti K."/>
            <person name="Pangilinan J."/>
            <person name="Ruiz-Duenas F.J."/>
            <person name="Barrasa J.M."/>
            <person name="Sanchez-Garcia M."/>
            <person name="Camarero S."/>
            <person name="Miyauchi S."/>
            <person name="Serrano A."/>
            <person name="Linde D."/>
            <person name="Babiker R."/>
            <person name="Drula E."/>
            <person name="Ayuso-Fernandez I."/>
            <person name="Pacheco R."/>
            <person name="Padilla G."/>
            <person name="Ferreira P."/>
            <person name="Barriuso J."/>
            <person name="Kellner H."/>
            <person name="Castanera R."/>
            <person name="Alfaro M."/>
            <person name="Ramirez L."/>
            <person name="Pisabarro A.G."/>
            <person name="Kuo A."/>
            <person name="Tritt A."/>
            <person name="Lipzen A."/>
            <person name="He G."/>
            <person name="Yan M."/>
            <person name="Ng V."/>
            <person name="Cullen D."/>
            <person name="Martin F."/>
            <person name="Rosso M.-N."/>
            <person name="Henrissat B."/>
            <person name="Hibbett D."/>
            <person name="Martinez A.T."/>
            <person name="Grigoriev I.V."/>
        </authorList>
    </citation>
    <scope>NUCLEOTIDE SEQUENCE</scope>
    <source>
        <strain evidence="1">AH 40177</strain>
    </source>
</reference>
<sequence>MDSATLEAHYRRYIGYLNNRQTHNLEEFVHDELTYNGKPLTRADYQNYIADDIARIPDLYFDLHHVIVSDNHVASRISFDCTPAKVFRGHESNGRKISFTEHVFYQFEDGKIRKVWSLLDDPAIAAQMAA</sequence>
<dbReference type="EMBL" id="JADNRY010000056">
    <property type="protein sequence ID" value="KAF9068908.1"/>
    <property type="molecule type" value="Genomic_DNA"/>
</dbReference>
<evidence type="ECO:0000313" key="1">
    <source>
        <dbReference type="EMBL" id="KAF9068908.1"/>
    </source>
</evidence>
<dbReference type="Pfam" id="PF07366">
    <property type="entry name" value="SnoaL"/>
    <property type="match status" value="1"/>
</dbReference>
<accession>A0A9P5PT57</accession>
<evidence type="ECO:0000313" key="2">
    <source>
        <dbReference type="Proteomes" id="UP000772434"/>
    </source>
</evidence>
<dbReference type="SUPFAM" id="SSF54427">
    <property type="entry name" value="NTF2-like"/>
    <property type="match status" value="1"/>
</dbReference>
<keyword evidence="2" id="KW-1185">Reference proteome</keyword>
<dbReference type="InterPro" id="IPR032710">
    <property type="entry name" value="NTF2-like_dom_sf"/>
</dbReference>
<dbReference type="AlphaFoldDB" id="A0A9P5PT57"/>
<gene>
    <name evidence="1" type="ORF">BDP27DRAFT_1326494</name>
</gene>
<protein>
    <submittedName>
        <fullName evidence="1">Ester cyclase</fullName>
    </submittedName>
</protein>
<organism evidence="1 2">
    <name type="scientific">Rhodocollybia butyracea</name>
    <dbReference type="NCBI Taxonomy" id="206335"/>
    <lineage>
        <taxon>Eukaryota</taxon>
        <taxon>Fungi</taxon>
        <taxon>Dikarya</taxon>
        <taxon>Basidiomycota</taxon>
        <taxon>Agaricomycotina</taxon>
        <taxon>Agaricomycetes</taxon>
        <taxon>Agaricomycetidae</taxon>
        <taxon>Agaricales</taxon>
        <taxon>Marasmiineae</taxon>
        <taxon>Omphalotaceae</taxon>
        <taxon>Rhodocollybia</taxon>
    </lineage>
</organism>
<name>A0A9P5PT57_9AGAR</name>